<reference evidence="1 2" key="1">
    <citation type="journal article" date="2016" name="Genome Announc.">
        <title>Draft Whole-Genome Sequence of Trichoderma gamsii T6085, a Promising Biocontrol Agent of Fusarium Head Blight on Wheat.</title>
        <authorList>
            <person name="Baroncelli R."/>
            <person name="Zapparata A."/>
            <person name="Piaggeschi G."/>
            <person name="Sarrocco S."/>
            <person name="Vannacci G."/>
        </authorList>
    </citation>
    <scope>NUCLEOTIDE SEQUENCE [LARGE SCALE GENOMIC DNA]</scope>
    <source>
        <strain evidence="1 2">T6085</strain>
    </source>
</reference>
<accession>A0A2P4ZR70</accession>
<name>A0A2P4ZR70_9HYPO</name>
<organism evidence="1 2">
    <name type="scientific">Trichoderma gamsii</name>
    <dbReference type="NCBI Taxonomy" id="398673"/>
    <lineage>
        <taxon>Eukaryota</taxon>
        <taxon>Fungi</taxon>
        <taxon>Dikarya</taxon>
        <taxon>Ascomycota</taxon>
        <taxon>Pezizomycotina</taxon>
        <taxon>Sordariomycetes</taxon>
        <taxon>Hypocreomycetidae</taxon>
        <taxon>Hypocreales</taxon>
        <taxon>Hypocreaceae</taxon>
        <taxon>Trichoderma</taxon>
    </lineage>
</organism>
<evidence type="ECO:0000313" key="2">
    <source>
        <dbReference type="Proteomes" id="UP000054821"/>
    </source>
</evidence>
<proteinExistence type="predicted"/>
<comment type="caution">
    <text evidence="1">The sequence shown here is derived from an EMBL/GenBank/DDBJ whole genome shotgun (WGS) entry which is preliminary data.</text>
</comment>
<dbReference type="AlphaFoldDB" id="A0A2P4ZR70"/>
<gene>
    <name evidence="1" type="ORF">TGAM01_v204264</name>
</gene>
<keyword evidence="2" id="KW-1185">Reference proteome</keyword>
<dbReference type="Proteomes" id="UP000054821">
    <property type="component" value="Unassembled WGS sequence"/>
</dbReference>
<dbReference type="GeneID" id="29988640"/>
<protein>
    <submittedName>
        <fullName evidence="1">Uncharacterized protein</fullName>
    </submittedName>
</protein>
<dbReference type="EMBL" id="JPDN02000012">
    <property type="protein sequence ID" value="PON26763.1"/>
    <property type="molecule type" value="Genomic_DNA"/>
</dbReference>
<sequence>MASLGKIANSLVSVANENTVALLNVNVDFSVFRCHPSPEYLAVGSALTTKRKQEAESGAIHATACKLGFLFHQILPDTPKLLQAYGTRVCEILSRPGINPEGTENDGPFRAFIGADCTSIWAAATSGPASICILLLACMLSNAWDAKTATSIWAELIEQRKRNIYAQTESNRIVHPHSLAAAKQDISRAELANWDVSVRSWQRIPYSTTGSTFEKVTMAWIRSMEVVERLLNNLPQEVSDRAILLAIHSWHIYPDLLVFQQEAKKIPFHDRLFPNVGILSVGLEYKGPSDNFTKWSLALSHLRYYGDPILVRSNDNQSRVNIHQLWLLTLGVIFRQWEVSYSNFDNAVAWFQQLQKILIHGDDAQRTELSWLIRLCDVASTINDNNRKEAGQLIKYGWRRATKLLGPDDRAMRCPFFGLCNPYVMSAFTSATDVDRGLEYLRGIASQLNLEANEAIISYTGQLNQRDSYSEWATIVPIEAHLGLRTTVSSSHAMQKRHVRWLHPRIEEEKSTATAMLEKRRQEIEQMGDICYVIYDKNEMLYAIKRREQQAYRWDRPPRIFSALSPIEFTCVPSMRHAQRSNFQLWVVSSKYSSFGSAYFVNLMKIAALSKAPLEQGLAWLKQKPKPHHVIQYLKGSVFTDDLVVKNVNSHAGVKRKAPIDEPAQEKSYQDSNLTLHQDVAGESKIQDDTTGCFHLLSSACDESTSWLMSLRILEVVSLLYRDLPMATVSLRLVEQNLLKAKWLPPPMQALLNNPFGIRTARDVAKTPVTEYLAAMTRAASFSCIAMFESGCFDIDPDQLNEVIALCSEDSIFVAGIILSDPSSHTKGTQIRHLVGNIGHSGMVLMVSPLEPRIRAVGHEPTLVEHRPFDGKSTDSFGGTSLHLSFTTWKMPLDWQNTGEIDQEIFLLESVVSVQDKGNWVADIDVIDMEKSCPDVIEKFCCSQHEHGCLAAATAENHGDKVSIDSWEELIDPPPCIGIFRAKKNWAARLAAASILVQQGKGHSAVIVGDERICWPCLRDLYAEPEPHLPQVIIY</sequence>
<dbReference type="RefSeq" id="XP_024405843.1">
    <property type="nucleotide sequence ID" value="XM_024549379.1"/>
</dbReference>
<evidence type="ECO:0000313" key="1">
    <source>
        <dbReference type="EMBL" id="PON26763.1"/>
    </source>
</evidence>